<feature type="non-terminal residue" evidence="1">
    <location>
        <position position="46"/>
    </location>
</feature>
<dbReference type="Proteomes" id="UP000699042">
    <property type="component" value="Unassembled WGS sequence"/>
</dbReference>
<name>A0A9P7QTH1_9PEZI</name>
<evidence type="ECO:0000313" key="2">
    <source>
        <dbReference type="Proteomes" id="UP000699042"/>
    </source>
</evidence>
<dbReference type="EMBL" id="JAESDN010000012">
    <property type="protein sequence ID" value="KAG7043205.1"/>
    <property type="molecule type" value="Genomic_DNA"/>
</dbReference>
<dbReference type="AlphaFoldDB" id="A0A9P7QTH1"/>
<organism evidence="1 2">
    <name type="scientific">Colletotrichum scovillei</name>
    <dbReference type="NCBI Taxonomy" id="1209932"/>
    <lineage>
        <taxon>Eukaryota</taxon>
        <taxon>Fungi</taxon>
        <taxon>Dikarya</taxon>
        <taxon>Ascomycota</taxon>
        <taxon>Pezizomycotina</taxon>
        <taxon>Sordariomycetes</taxon>
        <taxon>Hypocreomycetidae</taxon>
        <taxon>Glomerellales</taxon>
        <taxon>Glomerellaceae</taxon>
        <taxon>Colletotrichum</taxon>
        <taxon>Colletotrichum acutatum species complex</taxon>
    </lineage>
</organism>
<keyword evidence="2" id="KW-1185">Reference proteome</keyword>
<reference evidence="1" key="1">
    <citation type="submission" date="2021-05" db="EMBL/GenBank/DDBJ databases">
        <title>Comparative genomics of three Colletotrichum scovillei strains and genetic complementation revealed genes involved fungal growth and virulence on chili pepper.</title>
        <authorList>
            <person name="Hsieh D.-K."/>
            <person name="Chuang S.-C."/>
            <person name="Chen C.-Y."/>
            <person name="Chao Y.-T."/>
            <person name="Lu M.-Y.J."/>
            <person name="Lee M.-H."/>
            <person name="Shih M.-C."/>
        </authorList>
    </citation>
    <scope>NUCLEOTIDE SEQUENCE</scope>
    <source>
        <strain evidence="1">Coll-153</strain>
    </source>
</reference>
<proteinExistence type="predicted"/>
<gene>
    <name evidence="1" type="ORF">JMJ77_002911</name>
</gene>
<protein>
    <submittedName>
        <fullName evidence="1">Uncharacterized protein</fullName>
    </submittedName>
</protein>
<sequence>MSVLRFSHELGNSFLLDVKIIGEPINVMVLQMTGHRLKQVDEAGGR</sequence>
<evidence type="ECO:0000313" key="1">
    <source>
        <dbReference type="EMBL" id="KAG7043205.1"/>
    </source>
</evidence>
<accession>A0A9P7QTH1</accession>
<comment type="caution">
    <text evidence="1">The sequence shown here is derived from an EMBL/GenBank/DDBJ whole genome shotgun (WGS) entry which is preliminary data.</text>
</comment>